<evidence type="ECO:0000313" key="5">
    <source>
        <dbReference type="EMBL" id="AWH93325.1"/>
    </source>
</evidence>
<dbReference type="Pfam" id="PF13420">
    <property type="entry name" value="Acetyltransf_4"/>
    <property type="match status" value="1"/>
</dbReference>
<reference evidence="5 6" key="1">
    <citation type="submission" date="2016-04" db="EMBL/GenBank/DDBJ databases">
        <title>Complete genome sequence of Dietzia lutea YIM 80766T, a strain isolated from desert soil in Egypt.</title>
        <authorList>
            <person name="Zhao J."/>
            <person name="Hu B."/>
            <person name="Geng S."/>
            <person name="Nie Y."/>
            <person name="Tang Y."/>
        </authorList>
    </citation>
    <scope>NUCLEOTIDE SEQUENCE [LARGE SCALE GENOMIC DNA]</scope>
    <source>
        <strain evidence="5 6">YIM 80766</strain>
    </source>
</reference>
<keyword evidence="2" id="KW-0012">Acyltransferase</keyword>
<dbReference type="Gene3D" id="3.40.630.30">
    <property type="match status" value="1"/>
</dbReference>
<sequence>MSRSARSASRSAAGPVIRPATTGDAAGCRDVYAPYVRETTVTFEDEVPTVEEFAARISRALDRYDWLVAELDGRIAGYAYAGPVKERAAYAWSCEVSVYVDPDARGNGLGRALYRELFTRLEGRGFRRMLAIITLPNEPSVGMHRALGFREAGRLERIGFKHGRWLDVTWLQADLGPNPAAPPTARPGHRPPAHQGSQDHRPPPG</sequence>
<dbReference type="AlphaFoldDB" id="A0A2S1RAN9"/>
<dbReference type="SUPFAM" id="SSF55729">
    <property type="entry name" value="Acyl-CoA N-acyltransferases (Nat)"/>
    <property type="match status" value="1"/>
</dbReference>
<name>A0A2S1RAN9_9ACTN</name>
<evidence type="ECO:0000313" key="6">
    <source>
        <dbReference type="Proteomes" id="UP000244928"/>
    </source>
</evidence>
<evidence type="ECO:0000259" key="4">
    <source>
        <dbReference type="PROSITE" id="PS51186"/>
    </source>
</evidence>
<dbReference type="EMBL" id="CP015449">
    <property type="protein sequence ID" value="AWH93325.1"/>
    <property type="molecule type" value="Genomic_DNA"/>
</dbReference>
<dbReference type="PROSITE" id="PS51186">
    <property type="entry name" value="GNAT"/>
    <property type="match status" value="1"/>
</dbReference>
<protein>
    <submittedName>
        <fullName evidence="5">GCN5 family acetyltransferase</fullName>
    </submittedName>
</protein>
<proteinExistence type="predicted"/>
<accession>A0A2S1RAN9</accession>
<organism evidence="5 6">
    <name type="scientific">Dietzia lutea</name>
    <dbReference type="NCBI Taxonomy" id="546160"/>
    <lineage>
        <taxon>Bacteria</taxon>
        <taxon>Bacillati</taxon>
        <taxon>Actinomycetota</taxon>
        <taxon>Actinomycetes</taxon>
        <taxon>Mycobacteriales</taxon>
        <taxon>Dietziaceae</taxon>
        <taxon>Dietzia</taxon>
    </lineage>
</organism>
<dbReference type="CDD" id="cd04301">
    <property type="entry name" value="NAT_SF"/>
    <property type="match status" value="1"/>
</dbReference>
<feature type="domain" description="N-acetyltransferase" evidence="4">
    <location>
        <begin position="15"/>
        <end position="171"/>
    </location>
</feature>
<dbReference type="PANTHER" id="PTHR43072:SF23">
    <property type="entry name" value="UPF0039 PROTEIN C11D3.02C"/>
    <property type="match status" value="1"/>
</dbReference>
<dbReference type="PANTHER" id="PTHR43072">
    <property type="entry name" value="N-ACETYLTRANSFERASE"/>
    <property type="match status" value="1"/>
</dbReference>
<keyword evidence="6" id="KW-1185">Reference proteome</keyword>
<evidence type="ECO:0000256" key="3">
    <source>
        <dbReference type="SAM" id="MobiDB-lite"/>
    </source>
</evidence>
<dbReference type="GO" id="GO:0016747">
    <property type="term" value="F:acyltransferase activity, transferring groups other than amino-acyl groups"/>
    <property type="evidence" value="ECO:0007669"/>
    <property type="project" value="InterPro"/>
</dbReference>
<keyword evidence="1 5" id="KW-0808">Transferase</keyword>
<evidence type="ECO:0000256" key="2">
    <source>
        <dbReference type="ARBA" id="ARBA00023315"/>
    </source>
</evidence>
<gene>
    <name evidence="5" type="ORF">A6035_15335</name>
</gene>
<evidence type="ECO:0000256" key="1">
    <source>
        <dbReference type="ARBA" id="ARBA00022679"/>
    </source>
</evidence>
<feature type="region of interest" description="Disordered" evidence="3">
    <location>
        <begin position="176"/>
        <end position="205"/>
    </location>
</feature>
<dbReference type="Proteomes" id="UP000244928">
    <property type="component" value="Chromosome"/>
</dbReference>
<dbReference type="KEGG" id="dlu:A6035_15335"/>
<dbReference type="InterPro" id="IPR016181">
    <property type="entry name" value="Acyl_CoA_acyltransferase"/>
</dbReference>
<dbReference type="InterPro" id="IPR000182">
    <property type="entry name" value="GNAT_dom"/>
</dbReference>